<protein>
    <recommendedName>
        <fullName evidence="3">HK97 gp10 family phage protein</fullName>
    </recommendedName>
</protein>
<dbReference type="Proteomes" id="UP001214666">
    <property type="component" value="Chromosome"/>
</dbReference>
<proteinExistence type="predicted"/>
<dbReference type="RefSeq" id="WP_275115880.1">
    <property type="nucleotide sequence ID" value="NZ_CP118942.1"/>
</dbReference>
<dbReference type="EMBL" id="CP118942">
    <property type="protein sequence ID" value="WEE28322.1"/>
    <property type="molecule type" value="Genomic_DNA"/>
</dbReference>
<evidence type="ECO:0000313" key="2">
    <source>
        <dbReference type="Proteomes" id="UP001214666"/>
    </source>
</evidence>
<name>A0AAX3P9Z4_AERHY</name>
<gene>
    <name evidence="1" type="ORF">PY771_08390</name>
</gene>
<evidence type="ECO:0000313" key="1">
    <source>
        <dbReference type="EMBL" id="WEE28322.1"/>
    </source>
</evidence>
<reference evidence="1" key="1">
    <citation type="submission" date="2023-02" db="EMBL/GenBank/DDBJ databases">
        <title>The sequence of Aeromonas hydrophila K533.</title>
        <authorList>
            <person name="Luo X."/>
        </authorList>
    </citation>
    <scope>NUCLEOTIDE SEQUENCE</scope>
    <source>
        <strain evidence="1">K533</strain>
    </source>
</reference>
<evidence type="ECO:0008006" key="3">
    <source>
        <dbReference type="Google" id="ProtNLM"/>
    </source>
</evidence>
<dbReference type="AlphaFoldDB" id="A0AAX3P9Z4"/>
<organism evidence="1 2">
    <name type="scientific">Aeromonas hydrophila</name>
    <dbReference type="NCBI Taxonomy" id="644"/>
    <lineage>
        <taxon>Bacteria</taxon>
        <taxon>Pseudomonadati</taxon>
        <taxon>Pseudomonadota</taxon>
        <taxon>Gammaproteobacteria</taxon>
        <taxon>Aeromonadales</taxon>
        <taxon>Aeromonadaceae</taxon>
        <taxon>Aeromonas</taxon>
    </lineage>
</organism>
<sequence>MDVSFTFTGGPEIEAKLLQIGSVLATKAVRNAMRTVLKPILQDIIQSAPINNVIADGVHLKDAFKIKITARNNAMRKAGSDTFLRGYIYTKGEANAYATMVEFGRNGYTAQRNQLFGRNTKPYNVDIAPVQANPFMRTAFYRHAPHAAQKLIDEIDKEIQKIWNSRTKIANSYINKMAKRSAKLKP</sequence>
<accession>A0AAX3P9Z4</accession>